<comment type="caution">
    <text evidence="2">The sequence shown here is derived from an EMBL/GenBank/DDBJ whole genome shotgun (WGS) entry which is preliminary data.</text>
</comment>
<evidence type="ECO:0000256" key="1">
    <source>
        <dbReference type="SAM" id="SignalP"/>
    </source>
</evidence>
<evidence type="ECO:0000313" key="2">
    <source>
        <dbReference type="EMBL" id="KAH3697128.1"/>
    </source>
</evidence>
<sequence length="78" mass="8822">MSLLLLYVVFLTSSQQQRSLKLETLLRIFECRKRKYFLMALIVATSCSAHSPLAVDHLVCGILPVLSMKRLAKVSNLN</sequence>
<name>A0A9D3YB40_DREPO</name>
<dbReference type="EMBL" id="JAIWYP010000016">
    <property type="protein sequence ID" value="KAH3697128.1"/>
    <property type="molecule type" value="Genomic_DNA"/>
</dbReference>
<feature type="signal peptide" evidence="1">
    <location>
        <begin position="1"/>
        <end position="19"/>
    </location>
</feature>
<evidence type="ECO:0000313" key="3">
    <source>
        <dbReference type="Proteomes" id="UP000828390"/>
    </source>
</evidence>
<gene>
    <name evidence="2" type="ORF">DPMN_084615</name>
</gene>
<evidence type="ECO:0008006" key="4">
    <source>
        <dbReference type="Google" id="ProtNLM"/>
    </source>
</evidence>
<accession>A0A9D3YB40</accession>
<proteinExistence type="predicted"/>
<keyword evidence="3" id="KW-1185">Reference proteome</keyword>
<dbReference type="AlphaFoldDB" id="A0A9D3YB40"/>
<dbReference type="Proteomes" id="UP000828390">
    <property type="component" value="Unassembled WGS sequence"/>
</dbReference>
<reference evidence="2" key="2">
    <citation type="submission" date="2020-11" db="EMBL/GenBank/DDBJ databases">
        <authorList>
            <person name="McCartney M.A."/>
            <person name="Auch B."/>
            <person name="Kono T."/>
            <person name="Mallez S."/>
            <person name="Becker A."/>
            <person name="Gohl D.M."/>
            <person name="Silverstein K.A.T."/>
            <person name="Koren S."/>
            <person name="Bechman K.B."/>
            <person name="Herman A."/>
            <person name="Abrahante J.E."/>
            <person name="Garbe J."/>
        </authorList>
    </citation>
    <scope>NUCLEOTIDE SEQUENCE</scope>
    <source>
        <strain evidence="2">Duluth1</strain>
        <tissue evidence="2">Whole animal</tissue>
    </source>
</reference>
<feature type="chain" id="PRO_5038712887" description="Secreted protein" evidence="1">
    <location>
        <begin position="20"/>
        <end position="78"/>
    </location>
</feature>
<organism evidence="2 3">
    <name type="scientific">Dreissena polymorpha</name>
    <name type="common">Zebra mussel</name>
    <name type="synonym">Mytilus polymorpha</name>
    <dbReference type="NCBI Taxonomy" id="45954"/>
    <lineage>
        <taxon>Eukaryota</taxon>
        <taxon>Metazoa</taxon>
        <taxon>Spiralia</taxon>
        <taxon>Lophotrochozoa</taxon>
        <taxon>Mollusca</taxon>
        <taxon>Bivalvia</taxon>
        <taxon>Autobranchia</taxon>
        <taxon>Heteroconchia</taxon>
        <taxon>Euheterodonta</taxon>
        <taxon>Imparidentia</taxon>
        <taxon>Neoheterodontei</taxon>
        <taxon>Myida</taxon>
        <taxon>Dreissenoidea</taxon>
        <taxon>Dreissenidae</taxon>
        <taxon>Dreissena</taxon>
    </lineage>
</organism>
<reference evidence="2" key="1">
    <citation type="journal article" date="2019" name="bioRxiv">
        <title>The Genome of the Zebra Mussel, Dreissena polymorpha: A Resource for Invasive Species Research.</title>
        <authorList>
            <person name="McCartney M.A."/>
            <person name="Auch B."/>
            <person name="Kono T."/>
            <person name="Mallez S."/>
            <person name="Zhang Y."/>
            <person name="Obille A."/>
            <person name="Becker A."/>
            <person name="Abrahante J.E."/>
            <person name="Garbe J."/>
            <person name="Badalamenti J.P."/>
            <person name="Herman A."/>
            <person name="Mangelson H."/>
            <person name="Liachko I."/>
            <person name="Sullivan S."/>
            <person name="Sone E.D."/>
            <person name="Koren S."/>
            <person name="Silverstein K.A.T."/>
            <person name="Beckman K.B."/>
            <person name="Gohl D.M."/>
        </authorList>
    </citation>
    <scope>NUCLEOTIDE SEQUENCE</scope>
    <source>
        <strain evidence="2">Duluth1</strain>
        <tissue evidence="2">Whole animal</tissue>
    </source>
</reference>
<keyword evidence="1" id="KW-0732">Signal</keyword>
<protein>
    <recommendedName>
        <fullName evidence="4">Secreted protein</fullName>
    </recommendedName>
</protein>